<protein>
    <submittedName>
        <fullName evidence="7">Amino acid/amide ABC transporter substrate-binding protein (HAAT family)</fullName>
    </submittedName>
</protein>
<dbReference type="CDD" id="cd19980">
    <property type="entry name" value="PBP1_ABC_ligand_binding-like"/>
    <property type="match status" value="1"/>
</dbReference>
<dbReference type="AlphaFoldDB" id="A0A2U1CMS9"/>
<evidence type="ECO:0000256" key="1">
    <source>
        <dbReference type="ARBA" id="ARBA00010062"/>
    </source>
</evidence>
<feature type="signal peptide" evidence="5">
    <location>
        <begin position="1"/>
        <end position="21"/>
    </location>
</feature>
<dbReference type="OrthoDB" id="9783240at2"/>
<feature type="domain" description="Leucine-binding protein" evidence="6">
    <location>
        <begin position="24"/>
        <end position="349"/>
    </location>
</feature>
<dbReference type="SUPFAM" id="SSF53822">
    <property type="entry name" value="Periplasmic binding protein-like I"/>
    <property type="match status" value="1"/>
</dbReference>
<comment type="similarity">
    <text evidence="1">Belongs to the leucine-binding protein family.</text>
</comment>
<dbReference type="EMBL" id="QEKO01000002">
    <property type="protein sequence ID" value="PVY62323.1"/>
    <property type="molecule type" value="Genomic_DNA"/>
</dbReference>
<accession>A0A2U1CMS9</accession>
<keyword evidence="3 5" id="KW-0732">Signal</keyword>
<dbReference type="InterPro" id="IPR000709">
    <property type="entry name" value="Leu_Ile_Val-bd"/>
</dbReference>
<dbReference type="PRINTS" id="PR00337">
    <property type="entry name" value="LEUILEVALBP"/>
</dbReference>
<evidence type="ECO:0000256" key="2">
    <source>
        <dbReference type="ARBA" id="ARBA00022448"/>
    </source>
</evidence>
<evidence type="ECO:0000256" key="4">
    <source>
        <dbReference type="ARBA" id="ARBA00022970"/>
    </source>
</evidence>
<evidence type="ECO:0000256" key="3">
    <source>
        <dbReference type="ARBA" id="ARBA00022729"/>
    </source>
</evidence>
<organism evidence="7 8">
    <name type="scientific">Pusillimonas noertemannii</name>
    <dbReference type="NCBI Taxonomy" id="305977"/>
    <lineage>
        <taxon>Bacteria</taxon>
        <taxon>Pseudomonadati</taxon>
        <taxon>Pseudomonadota</taxon>
        <taxon>Betaproteobacteria</taxon>
        <taxon>Burkholderiales</taxon>
        <taxon>Alcaligenaceae</taxon>
        <taxon>Pusillimonas</taxon>
    </lineage>
</organism>
<dbReference type="InterPro" id="IPR028081">
    <property type="entry name" value="Leu-bd"/>
</dbReference>
<sequence>MKMTILAAALTACCAALSAHAAETVKIGLIEPLTGSVAYNGVSAVNGAKIAVAERNAKAGENGVKYELVVEDGQCQPSKTVSAAEKLIQKDQVPVIVGAFCSSATIAAMSVIEKYQVPMVSGISSKSDLTERGNKWFFRSAETDGLLAKAFAKILVDQLKLKKIAYIGVNDDWGRGGISEFSSQIEAAGGETAMKLYFDHGATDFYTLLTRVRAAKPDGVFVAAETQDGSILVKQMKEVGLESQVFGVGSWATADFVKLAGEAAEGIHAAVPYAYTIDRPENKVFVKEYQEAYNELPGKYSAAGYNALNIVMDAIERAGEATPQKIRDALPATDYKGPNGTFKFTDKGQGYGFDAVLVKLHEGAPQIVDRATVTPE</sequence>
<gene>
    <name evidence="7" type="ORF">C7440_1816</name>
</gene>
<name>A0A2U1CMS9_9BURK</name>
<reference evidence="7 8" key="1">
    <citation type="submission" date="2018-04" db="EMBL/GenBank/DDBJ databases">
        <title>Genomic Encyclopedia of Type Strains, Phase IV (KMG-IV): sequencing the most valuable type-strain genomes for metagenomic binning, comparative biology and taxonomic classification.</title>
        <authorList>
            <person name="Goeker M."/>
        </authorList>
    </citation>
    <scope>NUCLEOTIDE SEQUENCE [LARGE SCALE GENOMIC DNA]</scope>
    <source>
        <strain evidence="7 8">DSM 10065</strain>
    </source>
</reference>
<dbReference type="PANTHER" id="PTHR30483:SF6">
    <property type="entry name" value="PERIPLASMIC BINDING PROTEIN OF ABC TRANSPORTER FOR NATURAL AMINO ACIDS"/>
    <property type="match status" value="1"/>
</dbReference>
<evidence type="ECO:0000256" key="5">
    <source>
        <dbReference type="SAM" id="SignalP"/>
    </source>
</evidence>
<dbReference type="PANTHER" id="PTHR30483">
    <property type="entry name" value="LEUCINE-SPECIFIC-BINDING PROTEIN"/>
    <property type="match status" value="1"/>
</dbReference>
<keyword evidence="8" id="KW-1185">Reference proteome</keyword>
<dbReference type="Pfam" id="PF13458">
    <property type="entry name" value="Peripla_BP_6"/>
    <property type="match status" value="1"/>
</dbReference>
<dbReference type="Gene3D" id="3.40.50.2300">
    <property type="match status" value="2"/>
</dbReference>
<dbReference type="STRING" id="1231391.GCA_000308195_01854"/>
<evidence type="ECO:0000259" key="6">
    <source>
        <dbReference type="Pfam" id="PF13458"/>
    </source>
</evidence>
<comment type="caution">
    <text evidence="7">The sequence shown here is derived from an EMBL/GenBank/DDBJ whole genome shotgun (WGS) entry which is preliminary data.</text>
</comment>
<proteinExistence type="inferred from homology"/>
<dbReference type="InterPro" id="IPR028082">
    <property type="entry name" value="Peripla_BP_I"/>
</dbReference>
<evidence type="ECO:0000313" key="7">
    <source>
        <dbReference type="EMBL" id="PVY62323.1"/>
    </source>
</evidence>
<keyword evidence="2" id="KW-0813">Transport</keyword>
<dbReference type="GO" id="GO:0006865">
    <property type="term" value="P:amino acid transport"/>
    <property type="evidence" value="ECO:0007669"/>
    <property type="project" value="UniProtKB-KW"/>
</dbReference>
<keyword evidence="4" id="KW-0029">Amino-acid transport</keyword>
<evidence type="ECO:0000313" key="8">
    <source>
        <dbReference type="Proteomes" id="UP000246145"/>
    </source>
</evidence>
<dbReference type="InterPro" id="IPR051010">
    <property type="entry name" value="BCAA_transport"/>
</dbReference>
<feature type="chain" id="PRO_5015620163" evidence="5">
    <location>
        <begin position="22"/>
        <end position="376"/>
    </location>
</feature>
<dbReference type="RefSeq" id="WP_116518295.1">
    <property type="nucleotide sequence ID" value="NZ_JACCEX010000002.1"/>
</dbReference>
<dbReference type="Proteomes" id="UP000246145">
    <property type="component" value="Unassembled WGS sequence"/>
</dbReference>